<feature type="domain" description="Tyr recombinase" evidence="7">
    <location>
        <begin position="222"/>
        <end position="383"/>
    </location>
</feature>
<evidence type="ECO:0000256" key="1">
    <source>
        <dbReference type="ARBA" id="ARBA00008857"/>
    </source>
</evidence>
<feature type="non-terminal residue" evidence="9">
    <location>
        <position position="383"/>
    </location>
</feature>
<dbReference type="InterPro" id="IPR010998">
    <property type="entry name" value="Integrase_recombinase_N"/>
</dbReference>
<keyword evidence="4" id="KW-0233">DNA recombination</keyword>
<dbReference type="GO" id="GO:0003677">
    <property type="term" value="F:DNA binding"/>
    <property type="evidence" value="ECO:0007669"/>
    <property type="project" value="UniProtKB-KW"/>
</dbReference>
<dbReference type="InterPro" id="IPR025166">
    <property type="entry name" value="Integrase_DNA_bind_dom"/>
</dbReference>
<dbReference type="SUPFAM" id="SSF56349">
    <property type="entry name" value="DNA breaking-rejoining enzymes"/>
    <property type="match status" value="1"/>
</dbReference>
<dbReference type="Gene3D" id="1.10.150.130">
    <property type="match status" value="1"/>
</dbReference>
<gene>
    <name evidence="9" type="ORF">METZ01_LOCUS209321</name>
</gene>
<dbReference type="Gene3D" id="3.30.160.390">
    <property type="entry name" value="Integrase, DNA-binding domain"/>
    <property type="match status" value="1"/>
</dbReference>
<evidence type="ECO:0000256" key="2">
    <source>
        <dbReference type="ARBA" id="ARBA00022908"/>
    </source>
</evidence>
<evidence type="ECO:0000256" key="3">
    <source>
        <dbReference type="ARBA" id="ARBA00023125"/>
    </source>
</evidence>
<evidence type="ECO:0000256" key="6">
    <source>
        <dbReference type="ARBA" id="ARBA00023296"/>
    </source>
</evidence>
<dbReference type="GO" id="GO:0046718">
    <property type="term" value="P:symbiont entry into host cell"/>
    <property type="evidence" value="ECO:0007669"/>
    <property type="project" value="UniProtKB-KW"/>
</dbReference>
<evidence type="ECO:0000256" key="5">
    <source>
        <dbReference type="ARBA" id="ARBA00023195"/>
    </source>
</evidence>
<keyword evidence="5" id="KW-1179">Viral genome integration</keyword>
<dbReference type="InterPro" id="IPR050808">
    <property type="entry name" value="Phage_Integrase"/>
</dbReference>
<keyword evidence="6" id="KW-1160">Virus entry into host cell</keyword>
<accession>A0A382F321</accession>
<sequence length="383" mass="44791">VVKIKTYFFITTNYSMRPSNLLTELSIKQSKPKEKQYKITDGEGMYLRIHPNGSKYWQLQYWFEGKQKINSLGIWPEVSLKQAREKRYEAKKKLKEDKNTAWKDLQSFEEAGTHQEKVNSTTFQNVFQEWFSRQSKNWTERHSRGVESNLKMYVLPDLGEIPIADISRQDVIAVLRKIEAKGKYETCYRIRQKLEAIFSFAEIEGHCSTNPAKGLQQILTKPQPKFQNSIPISELPEFLQKIDADKATAPSTALAMKFIILTFVRTSELRFADWQEFKIDSTDPLWVIPAERMKMRKTHHVPLSRQVVSILKEMQQYSGPEGYVFPQLYNRKKPMSENTLLYFSNRLGYAGRNTIHGFRALASTVLNESRKWHPDVIERQLAH</sequence>
<feature type="domain" description="Core-binding (CB)" evidence="8">
    <location>
        <begin position="121"/>
        <end position="202"/>
    </location>
</feature>
<comment type="similarity">
    <text evidence="1">Belongs to the 'phage' integrase family.</text>
</comment>
<dbReference type="CDD" id="cd00801">
    <property type="entry name" value="INT_P4_C"/>
    <property type="match status" value="1"/>
</dbReference>
<keyword evidence="3" id="KW-0238">DNA-binding</keyword>
<protein>
    <recommendedName>
        <fullName evidence="10">Tyr recombinase domain-containing protein</fullName>
    </recommendedName>
</protein>
<dbReference type="GO" id="GO:0075713">
    <property type="term" value="P:establishment of integrated proviral latency"/>
    <property type="evidence" value="ECO:0007669"/>
    <property type="project" value="UniProtKB-KW"/>
</dbReference>
<dbReference type="Gene3D" id="1.10.443.10">
    <property type="entry name" value="Intergrase catalytic core"/>
    <property type="match status" value="1"/>
</dbReference>
<evidence type="ECO:0000259" key="7">
    <source>
        <dbReference type="PROSITE" id="PS51898"/>
    </source>
</evidence>
<dbReference type="InterPro" id="IPR013762">
    <property type="entry name" value="Integrase-like_cat_sf"/>
</dbReference>
<dbReference type="GO" id="GO:0006310">
    <property type="term" value="P:DNA recombination"/>
    <property type="evidence" value="ECO:0007669"/>
    <property type="project" value="UniProtKB-KW"/>
</dbReference>
<dbReference type="PROSITE" id="PS51898">
    <property type="entry name" value="TYR_RECOMBINASE"/>
    <property type="match status" value="1"/>
</dbReference>
<evidence type="ECO:0000313" key="9">
    <source>
        <dbReference type="EMBL" id="SVB56467.1"/>
    </source>
</evidence>
<evidence type="ECO:0000259" key="8">
    <source>
        <dbReference type="PROSITE" id="PS51900"/>
    </source>
</evidence>
<dbReference type="InterPro" id="IPR011010">
    <property type="entry name" value="DNA_brk_join_enz"/>
</dbReference>
<dbReference type="InterPro" id="IPR038488">
    <property type="entry name" value="Integrase_DNA-bd_sf"/>
</dbReference>
<proteinExistence type="inferred from homology"/>
<dbReference type="GO" id="GO:0015074">
    <property type="term" value="P:DNA integration"/>
    <property type="evidence" value="ECO:0007669"/>
    <property type="project" value="UniProtKB-KW"/>
</dbReference>
<dbReference type="PROSITE" id="PS51900">
    <property type="entry name" value="CB"/>
    <property type="match status" value="1"/>
</dbReference>
<evidence type="ECO:0008006" key="10">
    <source>
        <dbReference type="Google" id="ProtNLM"/>
    </source>
</evidence>
<dbReference type="PANTHER" id="PTHR30629">
    <property type="entry name" value="PROPHAGE INTEGRASE"/>
    <property type="match status" value="1"/>
</dbReference>
<dbReference type="Pfam" id="PF13356">
    <property type="entry name" value="Arm-DNA-bind_3"/>
    <property type="match status" value="1"/>
</dbReference>
<keyword evidence="2" id="KW-0229">DNA integration</keyword>
<dbReference type="InterPro" id="IPR002104">
    <property type="entry name" value="Integrase_catalytic"/>
</dbReference>
<organism evidence="9">
    <name type="scientific">marine metagenome</name>
    <dbReference type="NCBI Taxonomy" id="408172"/>
    <lineage>
        <taxon>unclassified sequences</taxon>
        <taxon>metagenomes</taxon>
        <taxon>ecological metagenomes</taxon>
    </lineage>
</organism>
<dbReference type="PANTHER" id="PTHR30629:SF2">
    <property type="entry name" value="PROPHAGE INTEGRASE INTS-RELATED"/>
    <property type="match status" value="1"/>
</dbReference>
<dbReference type="Pfam" id="PF00589">
    <property type="entry name" value="Phage_integrase"/>
    <property type="match status" value="1"/>
</dbReference>
<name>A0A382F321_9ZZZZ</name>
<reference evidence="9" key="1">
    <citation type="submission" date="2018-05" db="EMBL/GenBank/DDBJ databases">
        <authorList>
            <person name="Lanie J.A."/>
            <person name="Ng W.-L."/>
            <person name="Kazmierczak K.M."/>
            <person name="Andrzejewski T.M."/>
            <person name="Davidsen T.M."/>
            <person name="Wayne K.J."/>
            <person name="Tettelin H."/>
            <person name="Glass J.I."/>
            <person name="Rusch D."/>
            <person name="Podicherti R."/>
            <person name="Tsui H.-C.T."/>
            <person name="Winkler M.E."/>
        </authorList>
    </citation>
    <scope>NUCLEOTIDE SEQUENCE</scope>
</reference>
<evidence type="ECO:0000256" key="4">
    <source>
        <dbReference type="ARBA" id="ARBA00023172"/>
    </source>
</evidence>
<dbReference type="GO" id="GO:0044826">
    <property type="term" value="P:viral genome integration into host DNA"/>
    <property type="evidence" value="ECO:0007669"/>
    <property type="project" value="UniProtKB-KW"/>
</dbReference>
<feature type="non-terminal residue" evidence="9">
    <location>
        <position position="1"/>
    </location>
</feature>
<dbReference type="InterPro" id="IPR044068">
    <property type="entry name" value="CB"/>
</dbReference>
<dbReference type="AlphaFoldDB" id="A0A382F321"/>
<dbReference type="Pfam" id="PF22022">
    <property type="entry name" value="Phage_int_M"/>
    <property type="match status" value="1"/>
</dbReference>
<dbReference type="InterPro" id="IPR053876">
    <property type="entry name" value="Phage_int_M"/>
</dbReference>
<dbReference type="EMBL" id="UINC01047327">
    <property type="protein sequence ID" value="SVB56467.1"/>
    <property type="molecule type" value="Genomic_DNA"/>
</dbReference>